<comment type="caution">
    <text evidence="2">The sequence shown here is derived from an EMBL/GenBank/DDBJ whole genome shotgun (WGS) entry which is preliminary data.</text>
</comment>
<reference evidence="2 3" key="1">
    <citation type="journal article" date="2017" name="Nat. Microbiol.">
        <title>Natural product diversity associated with the nematode symbionts Photorhabdus and Xenorhabdus.</title>
        <authorList>
            <person name="Tobias N.J."/>
            <person name="Wolff H."/>
            <person name="Djahanschiri B."/>
            <person name="Grundmann F."/>
            <person name="Kronenwerth M."/>
            <person name="Shi Y.M."/>
            <person name="Simonyi S."/>
            <person name="Grun P."/>
            <person name="Shapiro-Ilan D."/>
            <person name="Pidot S.J."/>
            <person name="Stinear T.P."/>
            <person name="Ebersberger I."/>
            <person name="Bode H.B."/>
        </authorList>
    </citation>
    <scope>NUCLEOTIDE SEQUENCE [LARGE SCALE GENOMIC DNA]</scope>
    <source>
        <strain evidence="2 3">DSM 16336</strain>
    </source>
</reference>
<gene>
    <name evidence="2" type="ORF">Xinn_03817</name>
</gene>
<keyword evidence="1" id="KW-1133">Transmembrane helix</keyword>
<organism evidence="2 3">
    <name type="scientific">Xenorhabdus innexi</name>
    <dbReference type="NCBI Taxonomy" id="290109"/>
    <lineage>
        <taxon>Bacteria</taxon>
        <taxon>Pseudomonadati</taxon>
        <taxon>Pseudomonadota</taxon>
        <taxon>Gammaproteobacteria</taxon>
        <taxon>Enterobacterales</taxon>
        <taxon>Morganellaceae</taxon>
        <taxon>Xenorhabdus</taxon>
    </lineage>
</organism>
<evidence type="ECO:0000313" key="2">
    <source>
        <dbReference type="EMBL" id="PHM28555.1"/>
    </source>
</evidence>
<keyword evidence="1" id="KW-0472">Membrane</keyword>
<dbReference type="EMBL" id="NIBU01000093">
    <property type="protein sequence ID" value="PHM28555.1"/>
    <property type="molecule type" value="Genomic_DNA"/>
</dbReference>
<accession>A0A2G0N1F5</accession>
<feature type="transmembrane region" description="Helical" evidence="1">
    <location>
        <begin position="34"/>
        <end position="53"/>
    </location>
</feature>
<sequence>MSYKTISPSKYVYIYHALCFYLSISFILNDKKPSAIPVVIFIGMILISLTIIFHKKIGPFPKINLKYQIMP</sequence>
<proteinExistence type="predicted"/>
<evidence type="ECO:0000256" key="1">
    <source>
        <dbReference type="SAM" id="Phobius"/>
    </source>
</evidence>
<name>A0A2G0N1F5_9GAMM</name>
<dbReference type="RefSeq" id="WP_086955684.1">
    <property type="nucleotide sequence ID" value="NZ_CAWNQC010000296.1"/>
</dbReference>
<keyword evidence="1" id="KW-0812">Transmembrane</keyword>
<evidence type="ECO:0000313" key="3">
    <source>
        <dbReference type="Proteomes" id="UP000224871"/>
    </source>
</evidence>
<feature type="transmembrane region" description="Helical" evidence="1">
    <location>
        <begin position="12"/>
        <end position="28"/>
    </location>
</feature>
<keyword evidence="3" id="KW-1185">Reference proteome</keyword>
<dbReference type="Proteomes" id="UP000224871">
    <property type="component" value="Unassembled WGS sequence"/>
</dbReference>
<protein>
    <submittedName>
        <fullName evidence="2">Uncharacterized protein</fullName>
    </submittedName>
</protein>